<dbReference type="GO" id="GO:0009042">
    <property type="term" value="F:valine-pyruvate transaminase activity"/>
    <property type="evidence" value="ECO:0007669"/>
    <property type="project" value="UniProtKB-EC"/>
</dbReference>
<keyword evidence="8" id="KW-1185">Reference proteome</keyword>
<reference evidence="7 8" key="1">
    <citation type="journal article" date="2007" name="Nat. Biotechnol.">
        <title>Genome sequence of the lignocellulose-bioconverting and xylose-fermenting yeast Pichia stipitis.</title>
        <authorList>
            <person name="Jeffries T.W."/>
            <person name="Grigoriev I.V."/>
            <person name="Grimwood J."/>
            <person name="Laplaza J.M."/>
            <person name="Aerts A."/>
            <person name="Salamov A."/>
            <person name="Schmutz J."/>
            <person name="Lindquist E."/>
            <person name="Dehal P."/>
            <person name="Shapiro H."/>
            <person name="Jin Y.S."/>
            <person name="Passoth V."/>
            <person name="Richardson P.M."/>
        </authorList>
    </citation>
    <scope>NUCLEOTIDE SEQUENCE [LARGE SCALE GENOMIC DNA]</scope>
    <source>
        <strain evidence="8">ATCC 58785 / CBS 6054 / NBRC 10063 / NRRL Y-11545</strain>
    </source>
</reference>
<dbReference type="RefSeq" id="XP_001387597.2">
    <property type="nucleotide sequence ID" value="XM_001387560.1"/>
</dbReference>
<dbReference type="EMBL" id="AAVQ01000001">
    <property type="protein sequence ID" value="EAZ63574.2"/>
    <property type="molecule type" value="Genomic_DNA"/>
</dbReference>
<dbReference type="InterPro" id="IPR015424">
    <property type="entry name" value="PyrdxlP-dep_Trfase"/>
</dbReference>
<evidence type="ECO:0000256" key="2">
    <source>
        <dbReference type="ARBA" id="ARBA00007441"/>
    </source>
</evidence>
<comment type="similarity">
    <text evidence="2">Belongs to the class-I pyridoxal-phosphate-dependent aminotransferase family.</text>
</comment>
<dbReference type="InterPro" id="IPR050859">
    <property type="entry name" value="Class-I_PLP-dep_aminotransf"/>
</dbReference>
<dbReference type="eggNOG" id="KOG0634">
    <property type="taxonomic scope" value="Eukaryota"/>
</dbReference>
<dbReference type="HOGENOM" id="CLU_017584_0_5_1"/>
<protein>
    <submittedName>
        <fullName evidence="7">Aromatic amino acid aminotransferase II</fullName>
        <ecNumber evidence="7">2.6.1.66</ecNumber>
    </submittedName>
</protein>
<evidence type="ECO:0000256" key="4">
    <source>
        <dbReference type="ARBA" id="ARBA00022679"/>
    </source>
</evidence>
<evidence type="ECO:0000313" key="8">
    <source>
        <dbReference type="Proteomes" id="UP000002258"/>
    </source>
</evidence>
<evidence type="ECO:0000256" key="1">
    <source>
        <dbReference type="ARBA" id="ARBA00001933"/>
    </source>
</evidence>
<sequence>MAPTSTTTAIPNNSIESLISSRASNRSFKHFAANTSDGAPKNFKPHPKPLALSFGRPNAQFFPVKKITVQVDEFPFQDSIFKNEEIDEVKEIVIERLPEEDEYSLGASEAFQYGDVKGLPAFQKFLRSFVERIHTPAYEDWAVHASNGAGEGLNKVVDALIDPGDIVLIEEFTFSPFGNNVRNVGGVIVPTKIKFEKNIKGDISADVDVDYLANLLENWDEVRPEHKGNKPKAFYTIPTSQNPTGFTQTPETRRRIYELASIHNFVIIEDDPYGYLTLPSFAEPSLENLKDHDLTVDDYINHSLLPSYLKYDTEGRVVRVETFSKVFAPGLRLGFLVGHKKIIDVITKYSSIVTRSPSGAAQLLLLNIIEQKYGGIDGWLAWILKMRLAYAHRRNVLISSIVNSEAYEKEYIKIISCDAGMFASLLVNFPEGTDNISKLTLLNYKLLQHGVAVVLGYKMAIDEKFSEASSNFLRLSYACLDSDVELREAGTRLAAAVKEFFENGLEY</sequence>
<proteinExistence type="inferred from homology"/>
<dbReference type="OrthoDB" id="691673at2759"/>
<dbReference type="FunCoup" id="A3GGR2">
    <property type="interactions" value="164"/>
</dbReference>
<organism evidence="7 8">
    <name type="scientific">Scheffersomyces stipitis (strain ATCC 58785 / CBS 6054 / NBRC 10063 / NRRL Y-11545)</name>
    <name type="common">Yeast</name>
    <name type="synonym">Pichia stipitis</name>
    <dbReference type="NCBI Taxonomy" id="322104"/>
    <lineage>
        <taxon>Eukaryota</taxon>
        <taxon>Fungi</taxon>
        <taxon>Dikarya</taxon>
        <taxon>Ascomycota</taxon>
        <taxon>Saccharomycotina</taxon>
        <taxon>Pichiomycetes</taxon>
        <taxon>Debaryomycetaceae</taxon>
        <taxon>Scheffersomyces</taxon>
    </lineage>
</organism>
<evidence type="ECO:0000256" key="5">
    <source>
        <dbReference type="ARBA" id="ARBA00022898"/>
    </source>
</evidence>
<dbReference type="InParanoid" id="A3GGR2"/>
<feature type="domain" description="Aminotransferase class I/classII large" evidence="6">
    <location>
        <begin position="99"/>
        <end position="483"/>
    </location>
</feature>
<keyword evidence="3 7" id="KW-0032">Aminotransferase</keyword>
<dbReference type="GeneID" id="4851461"/>
<dbReference type="Proteomes" id="UP000002258">
    <property type="component" value="Chromosome 1"/>
</dbReference>
<evidence type="ECO:0000313" key="7">
    <source>
        <dbReference type="EMBL" id="EAZ63574.2"/>
    </source>
</evidence>
<dbReference type="GO" id="GO:0030170">
    <property type="term" value="F:pyridoxal phosphate binding"/>
    <property type="evidence" value="ECO:0007669"/>
    <property type="project" value="InterPro"/>
</dbReference>
<evidence type="ECO:0000256" key="3">
    <source>
        <dbReference type="ARBA" id="ARBA00022576"/>
    </source>
</evidence>
<dbReference type="InterPro" id="IPR004839">
    <property type="entry name" value="Aminotransferase_I/II_large"/>
</dbReference>
<dbReference type="Gene3D" id="3.40.640.10">
    <property type="entry name" value="Type I PLP-dependent aspartate aminotransferase-like (Major domain)"/>
    <property type="match status" value="1"/>
</dbReference>
<gene>
    <name evidence="7" type="primary">ARO9.2</name>
    <name evidence="7" type="ORF">PICST_28702</name>
</gene>
<dbReference type="PANTHER" id="PTHR42790">
    <property type="entry name" value="AMINOTRANSFERASE"/>
    <property type="match status" value="1"/>
</dbReference>
<comment type="cofactor">
    <cofactor evidence="1">
        <name>pyridoxal 5'-phosphate</name>
        <dbReference type="ChEBI" id="CHEBI:597326"/>
    </cofactor>
</comment>
<dbReference type="PANTHER" id="PTHR42790:SF2">
    <property type="entry name" value="AROMATIC AMINO ACID AMINOTRANSFERASE 2"/>
    <property type="match status" value="1"/>
</dbReference>
<dbReference type="Pfam" id="PF00155">
    <property type="entry name" value="Aminotran_1_2"/>
    <property type="match status" value="1"/>
</dbReference>
<dbReference type="CDD" id="cd00609">
    <property type="entry name" value="AAT_like"/>
    <property type="match status" value="1"/>
</dbReference>
<dbReference type="KEGG" id="pic:PICST_28702"/>
<dbReference type="SUPFAM" id="SSF53383">
    <property type="entry name" value="PLP-dependent transferases"/>
    <property type="match status" value="1"/>
</dbReference>
<dbReference type="GO" id="GO:0006571">
    <property type="term" value="P:tyrosine biosynthetic process"/>
    <property type="evidence" value="ECO:0007669"/>
    <property type="project" value="TreeGrafter"/>
</dbReference>
<keyword evidence="5" id="KW-0663">Pyridoxal phosphate</keyword>
<keyword evidence="4 7" id="KW-0808">Transferase</keyword>
<dbReference type="InterPro" id="IPR015421">
    <property type="entry name" value="PyrdxlP-dep_Trfase_major"/>
</dbReference>
<dbReference type="AlphaFoldDB" id="A3GGR2"/>
<dbReference type="GO" id="GO:0019878">
    <property type="term" value="P:lysine biosynthetic process via aminoadipic acid"/>
    <property type="evidence" value="ECO:0007669"/>
    <property type="project" value="TreeGrafter"/>
</dbReference>
<dbReference type="GO" id="GO:0008793">
    <property type="term" value="F:aromatic-amino-acid transaminase activity"/>
    <property type="evidence" value="ECO:0007669"/>
    <property type="project" value="TreeGrafter"/>
</dbReference>
<dbReference type="GO" id="GO:0009074">
    <property type="term" value="P:aromatic amino acid family catabolic process"/>
    <property type="evidence" value="ECO:0007669"/>
    <property type="project" value="TreeGrafter"/>
</dbReference>
<name>A3GGR2_PICST</name>
<dbReference type="STRING" id="322104.A3GGR2"/>
<comment type="caution">
    <text evidence="7">The sequence shown here is derived from an EMBL/GenBank/DDBJ whole genome shotgun (WGS) entry which is preliminary data.</text>
</comment>
<dbReference type="OMA" id="KNMAFTP"/>
<evidence type="ECO:0000259" key="6">
    <source>
        <dbReference type="Pfam" id="PF00155"/>
    </source>
</evidence>
<dbReference type="EC" id="2.6.1.66" evidence="7"/>
<accession>A3GGR2</accession>
<dbReference type="GO" id="GO:0047536">
    <property type="term" value="F:2-aminoadipate transaminase activity"/>
    <property type="evidence" value="ECO:0007669"/>
    <property type="project" value="TreeGrafter"/>
</dbReference>